<name>A0A5D2PH27_GOSTO</name>
<dbReference type="EMBL" id="CM017617">
    <property type="protein sequence ID" value="TYI15243.1"/>
    <property type="molecule type" value="Genomic_DNA"/>
</dbReference>
<protein>
    <submittedName>
        <fullName evidence="1">Uncharacterized protein</fullName>
    </submittedName>
</protein>
<keyword evidence="2" id="KW-1185">Reference proteome</keyword>
<evidence type="ECO:0000313" key="1">
    <source>
        <dbReference type="EMBL" id="TYI15243.1"/>
    </source>
</evidence>
<evidence type="ECO:0000313" key="2">
    <source>
        <dbReference type="Proteomes" id="UP000322667"/>
    </source>
</evidence>
<reference evidence="1 2" key="1">
    <citation type="submission" date="2019-07" db="EMBL/GenBank/DDBJ databases">
        <title>WGS assembly of Gossypium tomentosum.</title>
        <authorList>
            <person name="Chen Z.J."/>
            <person name="Sreedasyam A."/>
            <person name="Ando A."/>
            <person name="Song Q."/>
            <person name="De L."/>
            <person name="Hulse-Kemp A."/>
            <person name="Ding M."/>
            <person name="Ye W."/>
            <person name="Kirkbride R."/>
            <person name="Jenkins J."/>
            <person name="Plott C."/>
            <person name="Lovell J."/>
            <person name="Lin Y.-M."/>
            <person name="Vaughn R."/>
            <person name="Liu B."/>
            <person name="Li W."/>
            <person name="Simpson S."/>
            <person name="Scheffler B."/>
            <person name="Saski C."/>
            <person name="Grover C."/>
            <person name="Hu G."/>
            <person name="Conover J."/>
            <person name="Carlson J."/>
            <person name="Shu S."/>
            <person name="Boston L."/>
            <person name="Williams M."/>
            <person name="Peterson D."/>
            <person name="Mcgee K."/>
            <person name="Jones D."/>
            <person name="Wendel J."/>
            <person name="Stelly D."/>
            <person name="Grimwood J."/>
            <person name="Schmutz J."/>
        </authorList>
    </citation>
    <scope>NUCLEOTIDE SEQUENCE [LARGE SCALE GENOMIC DNA]</scope>
    <source>
        <strain evidence="1">7179.01</strain>
    </source>
</reference>
<dbReference type="Proteomes" id="UP000322667">
    <property type="component" value="Chromosome A08"/>
</dbReference>
<sequence>MFLLPSSLMTCNVIFQNLRVFGPGLNPFSPFCVAHHSSASR</sequence>
<dbReference type="AlphaFoldDB" id="A0A5D2PH27"/>
<gene>
    <name evidence="1" type="ORF">ES332_A08G173600v1</name>
</gene>
<accession>A0A5D2PH27</accession>
<proteinExistence type="predicted"/>
<organism evidence="1 2">
    <name type="scientific">Gossypium tomentosum</name>
    <name type="common">Hawaiian cotton</name>
    <name type="synonym">Gossypium sandvicense</name>
    <dbReference type="NCBI Taxonomy" id="34277"/>
    <lineage>
        <taxon>Eukaryota</taxon>
        <taxon>Viridiplantae</taxon>
        <taxon>Streptophyta</taxon>
        <taxon>Embryophyta</taxon>
        <taxon>Tracheophyta</taxon>
        <taxon>Spermatophyta</taxon>
        <taxon>Magnoliopsida</taxon>
        <taxon>eudicotyledons</taxon>
        <taxon>Gunneridae</taxon>
        <taxon>Pentapetalae</taxon>
        <taxon>rosids</taxon>
        <taxon>malvids</taxon>
        <taxon>Malvales</taxon>
        <taxon>Malvaceae</taxon>
        <taxon>Malvoideae</taxon>
        <taxon>Gossypium</taxon>
    </lineage>
</organism>